<dbReference type="RefSeq" id="WP_079590247.1">
    <property type="nucleotide sequence ID" value="NZ_FUYN01000006.1"/>
</dbReference>
<dbReference type="CDD" id="cd04301">
    <property type="entry name" value="NAT_SF"/>
    <property type="match status" value="1"/>
</dbReference>
<proteinExistence type="predicted"/>
<dbReference type="OrthoDB" id="948250at2"/>
<dbReference type="Gene3D" id="3.40.630.30">
    <property type="match status" value="1"/>
</dbReference>
<dbReference type="Proteomes" id="UP000243406">
    <property type="component" value="Unassembled WGS sequence"/>
</dbReference>
<gene>
    <name evidence="2" type="ORF">SAMN02745120_2470</name>
</gene>
<keyword evidence="3" id="KW-1185">Reference proteome</keyword>
<dbReference type="GO" id="GO:0016747">
    <property type="term" value="F:acyltransferase activity, transferring groups other than amino-acyl groups"/>
    <property type="evidence" value="ECO:0007669"/>
    <property type="project" value="InterPro"/>
</dbReference>
<dbReference type="InterPro" id="IPR000182">
    <property type="entry name" value="GNAT_dom"/>
</dbReference>
<feature type="domain" description="N-acetyltransferase" evidence="1">
    <location>
        <begin position="29"/>
        <end position="181"/>
    </location>
</feature>
<keyword evidence="2" id="KW-0808">Transferase</keyword>
<accession>A0A1T5CYS8</accession>
<protein>
    <submittedName>
        <fullName evidence="2">Protein N-acetyltransferase, RimJ/RimL family</fullName>
    </submittedName>
</protein>
<sequence length="182" mass="21043">MIIENKTIDGRKIKWILRSPVQSDGNQLSEVRLKIDGETENLDREYGEAYMSPEDFEKLIYTDSIAEKSIFLVAEVEDKIVGFARCVGNKLRRFEHKADFGICILEDYWGYGIGSTILENILAWADEVGIEKISLTVIETNNKAIDLYKKYGFVEEGRLVKDRRHRDGNYYNTVIMGRLKCF</sequence>
<dbReference type="AlphaFoldDB" id="A0A1T5CYS8"/>
<dbReference type="PANTHER" id="PTHR43415">
    <property type="entry name" value="SPERMIDINE N(1)-ACETYLTRANSFERASE"/>
    <property type="match status" value="1"/>
</dbReference>
<name>A0A1T5CYS8_9FIRM</name>
<dbReference type="SUPFAM" id="SSF55729">
    <property type="entry name" value="Acyl-CoA N-acyltransferases (Nat)"/>
    <property type="match status" value="1"/>
</dbReference>
<reference evidence="3" key="1">
    <citation type="submission" date="2017-02" db="EMBL/GenBank/DDBJ databases">
        <authorList>
            <person name="Varghese N."/>
            <person name="Submissions S."/>
        </authorList>
    </citation>
    <scope>NUCLEOTIDE SEQUENCE [LARGE SCALE GENOMIC DNA]</scope>
    <source>
        <strain evidence="3">ATCC 35199</strain>
    </source>
</reference>
<dbReference type="Pfam" id="PF00583">
    <property type="entry name" value="Acetyltransf_1"/>
    <property type="match status" value="1"/>
</dbReference>
<evidence type="ECO:0000313" key="3">
    <source>
        <dbReference type="Proteomes" id="UP000243406"/>
    </source>
</evidence>
<dbReference type="InterPro" id="IPR016181">
    <property type="entry name" value="Acyl_CoA_acyltransferase"/>
</dbReference>
<dbReference type="PROSITE" id="PS51186">
    <property type="entry name" value="GNAT"/>
    <property type="match status" value="1"/>
</dbReference>
<evidence type="ECO:0000259" key="1">
    <source>
        <dbReference type="PROSITE" id="PS51186"/>
    </source>
</evidence>
<dbReference type="EMBL" id="FUYN01000006">
    <property type="protein sequence ID" value="SKB64493.1"/>
    <property type="molecule type" value="Genomic_DNA"/>
</dbReference>
<dbReference type="PANTHER" id="PTHR43415:SF3">
    <property type="entry name" value="GNAT-FAMILY ACETYLTRANSFERASE"/>
    <property type="match status" value="1"/>
</dbReference>
<organism evidence="2 3">
    <name type="scientific">Acetoanaerobium noterae</name>
    <dbReference type="NCBI Taxonomy" id="745369"/>
    <lineage>
        <taxon>Bacteria</taxon>
        <taxon>Bacillati</taxon>
        <taxon>Bacillota</taxon>
        <taxon>Clostridia</taxon>
        <taxon>Peptostreptococcales</taxon>
        <taxon>Filifactoraceae</taxon>
        <taxon>Acetoanaerobium</taxon>
    </lineage>
</organism>
<evidence type="ECO:0000313" key="2">
    <source>
        <dbReference type="EMBL" id="SKB64493.1"/>
    </source>
</evidence>